<proteinExistence type="predicted"/>
<evidence type="ECO:0000313" key="2">
    <source>
        <dbReference type="Proteomes" id="UP001221757"/>
    </source>
</evidence>
<name>A0AAD7DCM7_MYCRO</name>
<reference evidence="1" key="1">
    <citation type="submission" date="2023-03" db="EMBL/GenBank/DDBJ databases">
        <title>Massive genome expansion in bonnet fungi (Mycena s.s.) driven by repeated elements and novel gene families across ecological guilds.</title>
        <authorList>
            <consortium name="Lawrence Berkeley National Laboratory"/>
            <person name="Harder C.B."/>
            <person name="Miyauchi S."/>
            <person name="Viragh M."/>
            <person name="Kuo A."/>
            <person name="Thoen E."/>
            <person name="Andreopoulos B."/>
            <person name="Lu D."/>
            <person name="Skrede I."/>
            <person name="Drula E."/>
            <person name="Henrissat B."/>
            <person name="Morin E."/>
            <person name="Kohler A."/>
            <person name="Barry K."/>
            <person name="LaButti K."/>
            <person name="Morin E."/>
            <person name="Salamov A."/>
            <person name="Lipzen A."/>
            <person name="Mereny Z."/>
            <person name="Hegedus B."/>
            <person name="Baldrian P."/>
            <person name="Stursova M."/>
            <person name="Weitz H."/>
            <person name="Taylor A."/>
            <person name="Grigoriev I.V."/>
            <person name="Nagy L.G."/>
            <person name="Martin F."/>
            <person name="Kauserud H."/>
        </authorList>
    </citation>
    <scope>NUCLEOTIDE SEQUENCE</scope>
    <source>
        <strain evidence="1">CBHHK067</strain>
    </source>
</reference>
<evidence type="ECO:0000313" key="1">
    <source>
        <dbReference type="EMBL" id="KAJ7688144.1"/>
    </source>
</evidence>
<accession>A0AAD7DCM7</accession>
<protein>
    <submittedName>
        <fullName evidence="1">Uncharacterized protein</fullName>
    </submittedName>
</protein>
<gene>
    <name evidence="1" type="ORF">B0H17DRAFT_1135798</name>
</gene>
<organism evidence="1 2">
    <name type="scientific">Mycena rosella</name>
    <name type="common">Pink bonnet</name>
    <name type="synonym">Agaricus rosellus</name>
    <dbReference type="NCBI Taxonomy" id="1033263"/>
    <lineage>
        <taxon>Eukaryota</taxon>
        <taxon>Fungi</taxon>
        <taxon>Dikarya</taxon>
        <taxon>Basidiomycota</taxon>
        <taxon>Agaricomycotina</taxon>
        <taxon>Agaricomycetes</taxon>
        <taxon>Agaricomycetidae</taxon>
        <taxon>Agaricales</taxon>
        <taxon>Marasmiineae</taxon>
        <taxon>Mycenaceae</taxon>
        <taxon>Mycena</taxon>
    </lineage>
</organism>
<sequence>MPNPDWSKVDGIRVHGDSPWLTTPPTEKGEVWITCRCSGIDHAFGHVALAEYCPDTVFYRSEVRDSEAFVVTTPNLATEVGKRTLFGHPKDVQPIKPPLNSFIFKPEELSTAPAPPETVLIPPKLEPHHPEPPRNFLHPRAGIFTLKKTSAYQRGYVYTTPYYLSSKEGDRERMMRVVAPSQLYPRLADGKYIHDPVPECVQMVPGVPFAFEIDGNPDQLHTIGAVHTLESLRHEPDFWPILRDTVLVAKGLRGCRPGSYNLVNTVLKGIGPGVVVPAAQVDTPEFAGQVCSVLKSLGSLRRRLLRKTLSKYEYDVTEFNADDMNVVGFGGLEPNNATSCQLNLSTPWQRLMHALGQQGTEHLDEHDAETRKTFFLALLNLPPDSDSGSFPLAWAGVYIREINAWALYLFFDGVDIHTGIGATTTYSRAEFKQWMEADLEMAWNHSELWRMGIVQYASRSAHSRDTYMFMTPSVRFGNCAPEQHHLPIQRDFATHGQEILGGQEPWANRMGREIIYAFWNKLQLCNLDLDKDGHDIPLQSLPFHPVDDAKHIALYRGYFEYYRQQCAHMRLNIGKHQFLRFRESLRNDTYHCVQRPPSRGHVELRRSAWSSKRGLG</sequence>
<dbReference type="AlphaFoldDB" id="A0AAD7DCM7"/>
<dbReference type="EMBL" id="JARKIE010000081">
    <property type="protein sequence ID" value="KAJ7688144.1"/>
    <property type="molecule type" value="Genomic_DNA"/>
</dbReference>
<comment type="caution">
    <text evidence="1">The sequence shown here is derived from an EMBL/GenBank/DDBJ whole genome shotgun (WGS) entry which is preliminary data.</text>
</comment>
<dbReference type="Proteomes" id="UP001221757">
    <property type="component" value="Unassembled WGS sequence"/>
</dbReference>
<keyword evidence="2" id="KW-1185">Reference proteome</keyword>